<evidence type="ECO:0000256" key="4">
    <source>
        <dbReference type="ARBA" id="ARBA00022840"/>
    </source>
</evidence>
<organism evidence="11 12">
    <name type="scientific">Aliidiomarina taiwanensis</name>
    <dbReference type="NCBI Taxonomy" id="946228"/>
    <lineage>
        <taxon>Bacteria</taxon>
        <taxon>Pseudomonadati</taxon>
        <taxon>Pseudomonadota</taxon>
        <taxon>Gammaproteobacteria</taxon>
        <taxon>Alteromonadales</taxon>
        <taxon>Idiomarinaceae</taxon>
        <taxon>Aliidiomarina</taxon>
    </lineage>
</organism>
<dbReference type="Proteomes" id="UP000286976">
    <property type="component" value="Unassembled WGS sequence"/>
</dbReference>
<dbReference type="PANTHER" id="PTHR24221">
    <property type="entry name" value="ATP-BINDING CASSETTE SUB-FAMILY B"/>
    <property type="match status" value="1"/>
</dbReference>
<dbReference type="Gene3D" id="3.40.50.300">
    <property type="entry name" value="P-loop containing nucleotide triphosphate hydrolases"/>
    <property type="match status" value="1"/>
</dbReference>
<dbReference type="Gene3D" id="1.20.1560.10">
    <property type="entry name" value="ABC transporter type 1, transmembrane domain"/>
    <property type="match status" value="1"/>
</dbReference>
<evidence type="ECO:0000313" key="11">
    <source>
        <dbReference type="EMBL" id="RUO43998.1"/>
    </source>
</evidence>
<dbReference type="RefSeq" id="WP_126756394.1">
    <property type="nucleotide sequence ID" value="NZ_PIPQ01000001.1"/>
</dbReference>
<evidence type="ECO:0000256" key="6">
    <source>
        <dbReference type="ARBA" id="ARBA00023136"/>
    </source>
</evidence>
<dbReference type="GO" id="GO:0042883">
    <property type="term" value="P:cysteine transport"/>
    <property type="evidence" value="ECO:0007669"/>
    <property type="project" value="InterPro"/>
</dbReference>
<dbReference type="Pfam" id="PF00664">
    <property type="entry name" value="ABC_membrane"/>
    <property type="match status" value="1"/>
</dbReference>
<dbReference type="GO" id="GO:0034040">
    <property type="term" value="F:ATPase-coupled lipid transmembrane transporter activity"/>
    <property type="evidence" value="ECO:0007669"/>
    <property type="project" value="TreeGrafter"/>
</dbReference>
<evidence type="ECO:0000313" key="12">
    <source>
        <dbReference type="Proteomes" id="UP000286976"/>
    </source>
</evidence>
<keyword evidence="7" id="KW-0175">Coiled coil</keyword>
<dbReference type="SMART" id="SM00382">
    <property type="entry name" value="AAA"/>
    <property type="match status" value="1"/>
</dbReference>
<dbReference type="GO" id="GO:0140359">
    <property type="term" value="F:ABC-type transporter activity"/>
    <property type="evidence" value="ECO:0007669"/>
    <property type="project" value="InterPro"/>
</dbReference>
<keyword evidence="3" id="KW-0547">Nucleotide-binding</keyword>
<dbReference type="GO" id="GO:0016887">
    <property type="term" value="F:ATP hydrolysis activity"/>
    <property type="evidence" value="ECO:0007669"/>
    <property type="project" value="InterPro"/>
</dbReference>
<feature type="transmembrane region" description="Helical" evidence="8">
    <location>
        <begin position="165"/>
        <end position="188"/>
    </location>
</feature>
<evidence type="ECO:0000256" key="8">
    <source>
        <dbReference type="SAM" id="Phobius"/>
    </source>
</evidence>
<dbReference type="PANTHER" id="PTHR24221:SF261">
    <property type="entry name" value="GLUTATHIONE_L-CYSTEINE TRANSPORT SYSTEM ATP-BINDING_PERMEASE PROTEIN CYDD"/>
    <property type="match status" value="1"/>
</dbReference>
<comment type="subcellular location">
    <subcellularLocation>
        <location evidence="1">Cell membrane</location>
        <topology evidence="1">Multi-pass membrane protein</topology>
    </subcellularLocation>
</comment>
<evidence type="ECO:0000259" key="10">
    <source>
        <dbReference type="PROSITE" id="PS50929"/>
    </source>
</evidence>
<dbReference type="InterPro" id="IPR039421">
    <property type="entry name" value="Type_1_exporter"/>
</dbReference>
<dbReference type="InterPro" id="IPR011527">
    <property type="entry name" value="ABC1_TM_dom"/>
</dbReference>
<feature type="domain" description="ABC transmembrane type-1" evidence="10">
    <location>
        <begin position="29"/>
        <end position="313"/>
    </location>
</feature>
<dbReference type="PROSITE" id="PS50929">
    <property type="entry name" value="ABC_TM1F"/>
    <property type="match status" value="1"/>
</dbReference>
<dbReference type="OrthoDB" id="9806127at2"/>
<reference evidence="11 12" key="1">
    <citation type="journal article" date="2011" name="Front. Microbiol.">
        <title>Genomic signatures of strain selection and enhancement in Bacillus atrophaeus var. globigii, a historical biowarfare simulant.</title>
        <authorList>
            <person name="Gibbons H.S."/>
            <person name="Broomall S.M."/>
            <person name="McNew L.A."/>
            <person name="Daligault H."/>
            <person name="Chapman C."/>
            <person name="Bruce D."/>
            <person name="Karavis M."/>
            <person name="Krepps M."/>
            <person name="McGregor P.A."/>
            <person name="Hong C."/>
            <person name="Park K.H."/>
            <person name="Akmal A."/>
            <person name="Feldman A."/>
            <person name="Lin J.S."/>
            <person name="Chang W.E."/>
            <person name="Higgs B.W."/>
            <person name="Demirev P."/>
            <person name="Lindquist J."/>
            <person name="Liem A."/>
            <person name="Fochler E."/>
            <person name="Read T.D."/>
            <person name="Tapia R."/>
            <person name="Johnson S."/>
            <person name="Bishop-Lilly K.A."/>
            <person name="Detter C."/>
            <person name="Han C."/>
            <person name="Sozhamannan S."/>
            <person name="Rosenzweig C.N."/>
            <person name="Skowronski E.W."/>
        </authorList>
    </citation>
    <scope>NUCLEOTIDE SEQUENCE [LARGE SCALE GENOMIC DNA]</scope>
    <source>
        <strain evidence="11 12">AIT1</strain>
    </source>
</reference>
<dbReference type="NCBIfam" id="TIGR02857">
    <property type="entry name" value="CydD"/>
    <property type="match status" value="1"/>
</dbReference>
<protein>
    <submittedName>
        <fullName evidence="11">Thiol reductant ABC exporter subunit CydD</fullName>
    </submittedName>
</protein>
<feature type="transmembrane region" description="Helical" evidence="8">
    <location>
        <begin position="29"/>
        <end position="52"/>
    </location>
</feature>
<dbReference type="InterPro" id="IPR036640">
    <property type="entry name" value="ABC1_TM_sf"/>
</dbReference>
<keyword evidence="2 8" id="KW-0812">Transmembrane</keyword>
<accession>A0A432X9C7</accession>
<dbReference type="EMBL" id="PIPQ01000001">
    <property type="protein sequence ID" value="RUO43998.1"/>
    <property type="molecule type" value="Genomic_DNA"/>
</dbReference>
<evidence type="ECO:0000256" key="2">
    <source>
        <dbReference type="ARBA" id="ARBA00022692"/>
    </source>
</evidence>
<dbReference type="CDD" id="cd18584">
    <property type="entry name" value="ABC_6TM_AarD_CydD"/>
    <property type="match status" value="1"/>
</dbReference>
<sequence length="558" mass="61290">MKQVEVEREQARLLLARLLFVLKKDVRRVTFWALLQGLMTVTYVVLLAALLSSTIGSAATPSELIWLAFGLIATLVVRGLSFYQQEKCALQLALKSEQQALSWLAQGWQYAAGRGVVRDQASLVGEPMQVLGPYFSRYRPQLSLAVIVPLIILSVVFYLDWIAGTFLLLSAPLIPVFMALVGMGADRVNQQHFALMRRISGLFIDRLRNVTVLKLFNQTEQAQDEVRRASEKSHQLNMKTLRVAFLSSAVLEFFTAVAIAAVAIYVGFALLGYYQIGPASRMTWFTGLTVLMLAPEFFQPLRTLSSYYHDRAAAVGAAAELARFGLQLNEVDSKQELRPLQVDGQLVVTELTVRYEGRGIVLKNVSFTAKPGQLIWISGASGAGKSTLLKSLAGLLEVEAELTRDLQFRGRMMTEQAVAYLAQTPFIGNQRLADNLRLAAPQATDSQLEDVLNQVGLNYLLQELPEGLGTFVGTQGTALSGGEGRRVAIARVLLSKAQLVLLDEPTAGLDEESALEVMHAINCLLEANRTVIVASHDALLADWAAQAFELKEGQLHEA</sequence>
<feature type="transmembrane region" description="Helical" evidence="8">
    <location>
        <begin position="64"/>
        <end position="83"/>
    </location>
</feature>
<feature type="domain" description="ABC transporter" evidence="9">
    <location>
        <begin position="346"/>
        <end position="558"/>
    </location>
</feature>
<keyword evidence="12" id="KW-1185">Reference proteome</keyword>
<dbReference type="SUPFAM" id="SSF52540">
    <property type="entry name" value="P-loop containing nucleoside triphosphate hydrolases"/>
    <property type="match status" value="1"/>
</dbReference>
<feature type="transmembrane region" description="Helical" evidence="8">
    <location>
        <begin position="142"/>
        <end position="159"/>
    </location>
</feature>
<name>A0A432X9C7_9GAMM</name>
<dbReference type="GO" id="GO:0005524">
    <property type="term" value="F:ATP binding"/>
    <property type="evidence" value="ECO:0007669"/>
    <property type="project" value="UniProtKB-KW"/>
</dbReference>
<dbReference type="InterPro" id="IPR003593">
    <property type="entry name" value="AAA+_ATPase"/>
</dbReference>
<feature type="transmembrane region" description="Helical" evidence="8">
    <location>
        <begin position="243"/>
        <end position="276"/>
    </location>
</feature>
<dbReference type="InterPro" id="IPR027417">
    <property type="entry name" value="P-loop_NTPase"/>
</dbReference>
<keyword evidence="4" id="KW-0067">ATP-binding</keyword>
<keyword evidence="5 8" id="KW-1133">Transmembrane helix</keyword>
<dbReference type="InterPro" id="IPR014216">
    <property type="entry name" value="ABC_transptr_CydD"/>
</dbReference>
<evidence type="ECO:0000256" key="7">
    <source>
        <dbReference type="SAM" id="Coils"/>
    </source>
</evidence>
<dbReference type="PROSITE" id="PS50893">
    <property type="entry name" value="ABC_TRANSPORTER_2"/>
    <property type="match status" value="1"/>
</dbReference>
<comment type="caution">
    <text evidence="11">The sequence shown here is derived from an EMBL/GenBank/DDBJ whole genome shotgun (WGS) entry which is preliminary data.</text>
</comment>
<keyword evidence="6 8" id="KW-0472">Membrane</keyword>
<evidence type="ECO:0000256" key="3">
    <source>
        <dbReference type="ARBA" id="ARBA00022741"/>
    </source>
</evidence>
<dbReference type="Pfam" id="PF00005">
    <property type="entry name" value="ABC_tran"/>
    <property type="match status" value="1"/>
</dbReference>
<evidence type="ECO:0000259" key="9">
    <source>
        <dbReference type="PROSITE" id="PS50893"/>
    </source>
</evidence>
<evidence type="ECO:0000256" key="1">
    <source>
        <dbReference type="ARBA" id="ARBA00004651"/>
    </source>
</evidence>
<dbReference type="AlphaFoldDB" id="A0A432X9C7"/>
<dbReference type="SUPFAM" id="SSF90123">
    <property type="entry name" value="ABC transporter transmembrane region"/>
    <property type="match status" value="1"/>
</dbReference>
<gene>
    <name evidence="11" type="primary">cydD</name>
    <name evidence="11" type="ORF">CWE15_02110</name>
</gene>
<dbReference type="GO" id="GO:0005886">
    <property type="term" value="C:plasma membrane"/>
    <property type="evidence" value="ECO:0007669"/>
    <property type="project" value="UniProtKB-SubCell"/>
</dbReference>
<evidence type="ECO:0000256" key="5">
    <source>
        <dbReference type="ARBA" id="ARBA00022989"/>
    </source>
</evidence>
<proteinExistence type="predicted"/>
<feature type="coiled-coil region" evidence="7">
    <location>
        <begin position="212"/>
        <end position="239"/>
    </location>
</feature>
<dbReference type="InterPro" id="IPR003439">
    <property type="entry name" value="ABC_transporter-like_ATP-bd"/>
</dbReference>